<dbReference type="Gene3D" id="3.30.530.20">
    <property type="match status" value="1"/>
</dbReference>
<comment type="caution">
    <text evidence="3">The sequence shown here is derived from an EMBL/GenBank/DDBJ whole genome shotgun (WGS) entry which is preliminary data.</text>
</comment>
<accession>A0ABV4CQY8</accession>
<evidence type="ECO:0000259" key="2">
    <source>
        <dbReference type="Pfam" id="PF08327"/>
    </source>
</evidence>
<sequence>MTATTTASFDLAPEPVLRLERHYPHRRDRVWAALTDPEQLSRWFPCSVEVDLREGGTLTLRFPGEPEPDVAVITELSPPSALAFTWSGEHLRWTLEEDDQGCVLRLTNTIADTDWTANTAAGWTTCFDALAEVLDGRSPAPHTGPDEELIARYRSTLGV</sequence>
<comment type="similarity">
    <text evidence="1">Belongs to the AHA1 family.</text>
</comment>
<reference evidence="3 4" key="1">
    <citation type="submission" date="2024-08" db="EMBL/GenBank/DDBJ databases">
        <title>Genome mining of Saccharopolyspora cebuensis PGLac3 from Nigerian medicinal plant.</title>
        <authorList>
            <person name="Ezeobiora C.E."/>
            <person name="Igbokwe N.H."/>
            <person name="Amin D.H."/>
            <person name="Mendie U.E."/>
        </authorList>
    </citation>
    <scope>NUCLEOTIDE SEQUENCE [LARGE SCALE GENOMIC DNA]</scope>
    <source>
        <strain evidence="3 4">PGLac3</strain>
    </source>
</reference>
<evidence type="ECO:0000313" key="3">
    <source>
        <dbReference type="EMBL" id="MEY8041829.1"/>
    </source>
</evidence>
<dbReference type="CDD" id="cd08899">
    <property type="entry name" value="SRPBCC_CalC_Aha1-like_6"/>
    <property type="match status" value="1"/>
</dbReference>
<organism evidence="3 4">
    <name type="scientific">Saccharopolyspora cebuensis</name>
    <dbReference type="NCBI Taxonomy" id="418759"/>
    <lineage>
        <taxon>Bacteria</taxon>
        <taxon>Bacillati</taxon>
        <taxon>Actinomycetota</taxon>
        <taxon>Actinomycetes</taxon>
        <taxon>Pseudonocardiales</taxon>
        <taxon>Pseudonocardiaceae</taxon>
        <taxon>Saccharopolyspora</taxon>
    </lineage>
</organism>
<gene>
    <name evidence="3" type="ORF">AB8O55_20665</name>
</gene>
<dbReference type="Proteomes" id="UP001564626">
    <property type="component" value="Unassembled WGS sequence"/>
</dbReference>
<dbReference type="InterPro" id="IPR013538">
    <property type="entry name" value="ASHA1/2-like_C"/>
</dbReference>
<dbReference type="SUPFAM" id="SSF55961">
    <property type="entry name" value="Bet v1-like"/>
    <property type="match status" value="1"/>
</dbReference>
<proteinExistence type="inferred from homology"/>
<dbReference type="InterPro" id="IPR023393">
    <property type="entry name" value="START-like_dom_sf"/>
</dbReference>
<evidence type="ECO:0000313" key="4">
    <source>
        <dbReference type="Proteomes" id="UP001564626"/>
    </source>
</evidence>
<evidence type="ECO:0000256" key="1">
    <source>
        <dbReference type="ARBA" id="ARBA00006817"/>
    </source>
</evidence>
<dbReference type="Pfam" id="PF08327">
    <property type="entry name" value="AHSA1"/>
    <property type="match status" value="1"/>
</dbReference>
<dbReference type="RefSeq" id="WP_369775202.1">
    <property type="nucleotide sequence ID" value="NZ_JBGEHV010000043.1"/>
</dbReference>
<feature type="domain" description="Activator of Hsp90 ATPase homologue 1/2-like C-terminal" evidence="2">
    <location>
        <begin position="26"/>
        <end position="134"/>
    </location>
</feature>
<keyword evidence="4" id="KW-1185">Reference proteome</keyword>
<dbReference type="EMBL" id="JBGEHV010000043">
    <property type="protein sequence ID" value="MEY8041829.1"/>
    <property type="molecule type" value="Genomic_DNA"/>
</dbReference>
<protein>
    <submittedName>
        <fullName evidence="3">SRPBCC family protein</fullName>
    </submittedName>
</protein>
<name>A0ABV4CQY8_9PSEU</name>